<dbReference type="RefSeq" id="WP_223674281.1">
    <property type="nucleotide sequence ID" value="NZ_JAINZW010000001.1"/>
</dbReference>
<comment type="caution">
    <text evidence="1">The sequence shown here is derived from an EMBL/GenBank/DDBJ whole genome shotgun (WGS) entry which is preliminary data.</text>
</comment>
<gene>
    <name evidence="1" type="ORF">K6753_00770</name>
</gene>
<proteinExistence type="predicted"/>
<evidence type="ECO:0000313" key="2">
    <source>
        <dbReference type="Proteomes" id="UP001430954"/>
    </source>
</evidence>
<organism evidence="1 2">
    <name type="scientific">Novilysobacter selenitireducens</name>
    <dbReference type="NCBI Taxonomy" id="2872639"/>
    <lineage>
        <taxon>Bacteria</taxon>
        <taxon>Pseudomonadati</taxon>
        <taxon>Pseudomonadota</taxon>
        <taxon>Gammaproteobacteria</taxon>
        <taxon>Lysobacterales</taxon>
        <taxon>Lysobacteraceae</taxon>
        <taxon>Novilysobacter</taxon>
    </lineage>
</organism>
<accession>A0ABS7T2G9</accession>
<reference evidence="1 2" key="1">
    <citation type="submission" date="2021-09" db="EMBL/GenBank/DDBJ databases">
        <title>Lysobacter sp. 13A isolated from the river sediment.</title>
        <authorList>
            <person name="Liu H."/>
            <person name="Li S."/>
            <person name="Mao S."/>
        </authorList>
    </citation>
    <scope>NUCLEOTIDE SEQUENCE [LARGE SCALE GENOMIC DNA]</scope>
    <source>
        <strain evidence="1 2">13A</strain>
    </source>
</reference>
<keyword evidence="2" id="KW-1185">Reference proteome</keyword>
<dbReference type="EMBL" id="JAINZW010000001">
    <property type="protein sequence ID" value="MBZ4038067.1"/>
    <property type="molecule type" value="Genomic_DNA"/>
</dbReference>
<sequence length="122" mass="13466">MFQILWESRRRVEILEVVLNDEAGMVALDQLWEGVLSSIGLRKAPLPFLMAGVGAVELEASDVPELAYEYLTVSPTQIVRYEGPSAWVLCIENMTTFVLAAKRWPARLGGLLLFTGGMPSPT</sequence>
<name>A0ABS7T2G9_9GAMM</name>
<evidence type="ECO:0000313" key="1">
    <source>
        <dbReference type="EMBL" id="MBZ4038067.1"/>
    </source>
</evidence>
<dbReference type="Proteomes" id="UP001430954">
    <property type="component" value="Unassembled WGS sequence"/>
</dbReference>
<protein>
    <submittedName>
        <fullName evidence="1">Uncharacterized protein</fullName>
    </submittedName>
</protein>